<accession>A0A843WFX1</accession>
<organism evidence="2 3">
    <name type="scientific">Colocasia esculenta</name>
    <name type="common">Wild taro</name>
    <name type="synonym">Arum esculentum</name>
    <dbReference type="NCBI Taxonomy" id="4460"/>
    <lineage>
        <taxon>Eukaryota</taxon>
        <taxon>Viridiplantae</taxon>
        <taxon>Streptophyta</taxon>
        <taxon>Embryophyta</taxon>
        <taxon>Tracheophyta</taxon>
        <taxon>Spermatophyta</taxon>
        <taxon>Magnoliopsida</taxon>
        <taxon>Liliopsida</taxon>
        <taxon>Araceae</taxon>
        <taxon>Aroideae</taxon>
        <taxon>Colocasieae</taxon>
        <taxon>Colocasia</taxon>
    </lineage>
</organism>
<evidence type="ECO:0000313" key="3">
    <source>
        <dbReference type="Proteomes" id="UP000652761"/>
    </source>
</evidence>
<comment type="caution">
    <text evidence="2">The sequence shown here is derived from an EMBL/GenBank/DDBJ whole genome shotgun (WGS) entry which is preliminary data.</text>
</comment>
<evidence type="ECO:0000256" key="1">
    <source>
        <dbReference type="SAM" id="MobiDB-lite"/>
    </source>
</evidence>
<gene>
    <name evidence="2" type="ORF">Taro_037323</name>
</gene>
<dbReference type="AlphaFoldDB" id="A0A843WFX1"/>
<keyword evidence="3" id="KW-1185">Reference proteome</keyword>
<feature type="region of interest" description="Disordered" evidence="1">
    <location>
        <begin position="1"/>
        <end position="32"/>
    </location>
</feature>
<evidence type="ECO:0000313" key="2">
    <source>
        <dbReference type="EMBL" id="MQM04521.1"/>
    </source>
</evidence>
<name>A0A843WFX1_COLES</name>
<dbReference type="EMBL" id="NMUH01003234">
    <property type="protein sequence ID" value="MQM04521.1"/>
    <property type="molecule type" value="Genomic_DNA"/>
</dbReference>
<reference evidence="2" key="1">
    <citation type="submission" date="2017-07" db="EMBL/GenBank/DDBJ databases">
        <title>Taro Niue Genome Assembly and Annotation.</title>
        <authorList>
            <person name="Atibalentja N."/>
            <person name="Keating K."/>
            <person name="Fields C.J."/>
        </authorList>
    </citation>
    <scope>NUCLEOTIDE SEQUENCE</scope>
    <source>
        <strain evidence="2">Niue_2</strain>
        <tissue evidence="2">Leaf</tissue>
    </source>
</reference>
<protein>
    <submittedName>
        <fullName evidence="2">Uncharacterized protein</fullName>
    </submittedName>
</protein>
<sequence>MPLGGRPARGRGGSRFLQGHRLPPTTTAPSTSGLRFVQGHRLPPTTTALFTLCSGASPSSSYHGSFHQRFTLCYGAPPSPSCGTMMFTCLISMACGSHLHPNFPSTASTMALATHTFTSRTSSMSLHLTSMTVT</sequence>
<dbReference type="Proteomes" id="UP000652761">
    <property type="component" value="Unassembled WGS sequence"/>
</dbReference>
<proteinExistence type="predicted"/>